<dbReference type="AlphaFoldDB" id="A0A8T1DFT1"/>
<name>A0A8T1DFT1_9STRA</name>
<protein>
    <submittedName>
        <fullName evidence="2">Uncharacterized protein</fullName>
    </submittedName>
</protein>
<proteinExistence type="predicted"/>
<evidence type="ECO:0000313" key="3">
    <source>
        <dbReference type="Proteomes" id="UP000736787"/>
    </source>
</evidence>
<comment type="caution">
    <text evidence="2">The sequence shown here is derived from an EMBL/GenBank/DDBJ whole genome shotgun (WGS) entry which is preliminary data.</text>
</comment>
<dbReference type="Proteomes" id="UP000736787">
    <property type="component" value="Unassembled WGS sequence"/>
</dbReference>
<accession>A0A8T1DFT1</accession>
<dbReference type="EMBL" id="RCMK01000281">
    <property type="protein sequence ID" value="KAG2938639.1"/>
    <property type="molecule type" value="Genomic_DNA"/>
</dbReference>
<feature type="region of interest" description="Disordered" evidence="1">
    <location>
        <begin position="151"/>
        <end position="171"/>
    </location>
</feature>
<evidence type="ECO:0000256" key="1">
    <source>
        <dbReference type="SAM" id="MobiDB-lite"/>
    </source>
</evidence>
<evidence type="ECO:0000313" key="2">
    <source>
        <dbReference type="EMBL" id="KAG2938639.1"/>
    </source>
</evidence>
<reference evidence="2" key="1">
    <citation type="submission" date="2018-10" db="EMBL/GenBank/DDBJ databases">
        <title>Effector identification in a new, highly contiguous assembly of the strawberry crown rot pathogen Phytophthora cactorum.</title>
        <authorList>
            <person name="Armitage A.D."/>
            <person name="Nellist C.F."/>
            <person name="Bates H."/>
            <person name="Vickerstaff R.J."/>
            <person name="Harrison R.J."/>
        </authorList>
    </citation>
    <scope>NUCLEOTIDE SEQUENCE</scope>
    <source>
        <strain evidence="2">4040</strain>
    </source>
</reference>
<organism evidence="2 3">
    <name type="scientific">Phytophthora cactorum</name>
    <dbReference type="NCBI Taxonomy" id="29920"/>
    <lineage>
        <taxon>Eukaryota</taxon>
        <taxon>Sar</taxon>
        <taxon>Stramenopiles</taxon>
        <taxon>Oomycota</taxon>
        <taxon>Peronosporomycetes</taxon>
        <taxon>Peronosporales</taxon>
        <taxon>Peronosporaceae</taxon>
        <taxon>Phytophthora</taxon>
    </lineage>
</organism>
<sequence length="171" mass="18024">MAGSSLSSSIFEKRYSGPRQIHLPQRQAPRGAELHGCLIAQTNGEYKSTDRVAGKAIGSAIPGGIPRIRRPSNWITVLGTTIGSGASCTSEFTRASYNLYSAFEKSGSNFTHSTYSTPGITAHIDITLWSSCPCAMPHGCETPISILIARKSSNNGTPGGSTDPGVVRRGP</sequence>
<gene>
    <name evidence="2" type="ORF">PC117_g11104</name>
</gene>